<evidence type="ECO:0008006" key="3">
    <source>
        <dbReference type="Google" id="ProtNLM"/>
    </source>
</evidence>
<organism evidence="1 2">
    <name type="scientific">Gluconobacter albidus</name>
    <dbReference type="NCBI Taxonomy" id="318683"/>
    <lineage>
        <taxon>Bacteria</taxon>
        <taxon>Pseudomonadati</taxon>
        <taxon>Pseudomonadota</taxon>
        <taxon>Alphaproteobacteria</taxon>
        <taxon>Acetobacterales</taxon>
        <taxon>Acetobacteraceae</taxon>
        <taxon>Gluconobacter</taxon>
    </lineage>
</organism>
<dbReference type="GO" id="GO:0016757">
    <property type="term" value="F:glycosyltransferase activity"/>
    <property type="evidence" value="ECO:0007669"/>
    <property type="project" value="InterPro"/>
</dbReference>
<dbReference type="Proteomes" id="UP000075636">
    <property type="component" value="Unassembled WGS sequence"/>
</dbReference>
<gene>
    <name evidence="1" type="ORF">AD945_08040</name>
</gene>
<evidence type="ECO:0000313" key="2">
    <source>
        <dbReference type="Proteomes" id="UP000075636"/>
    </source>
</evidence>
<proteinExistence type="predicted"/>
<dbReference type="EMBL" id="LHZR01000105">
    <property type="protein sequence ID" value="KXV48153.1"/>
    <property type="molecule type" value="Genomic_DNA"/>
</dbReference>
<dbReference type="STRING" id="318683.A0U94_06215"/>
<evidence type="ECO:0000313" key="1">
    <source>
        <dbReference type="EMBL" id="KXV48153.1"/>
    </source>
</evidence>
<comment type="caution">
    <text evidence="1">The sequence shown here is derived from an EMBL/GenBank/DDBJ whole genome shotgun (WGS) entry which is preliminary data.</text>
</comment>
<accession>A0A149TJB2</accession>
<dbReference type="Gene3D" id="3.90.550.10">
    <property type="entry name" value="Spore Coat Polysaccharide Biosynthesis Protein SpsA, Chain A"/>
    <property type="match status" value="1"/>
</dbReference>
<dbReference type="Pfam" id="PF01501">
    <property type="entry name" value="Glyco_transf_8"/>
    <property type="match status" value="1"/>
</dbReference>
<protein>
    <recommendedName>
        <fullName evidence="3">Glycosyl transferase</fullName>
    </recommendedName>
</protein>
<dbReference type="InterPro" id="IPR002495">
    <property type="entry name" value="Glyco_trans_8"/>
</dbReference>
<dbReference type="InterPro" id="IPR029044">
    <property type="entry name" value="Nucleotide-diphossugar_trans"/>
</dbReference>
<dbReference type="OrthoDB" id="5672604at2"/>
<dbReference type="AlphaFoldDB" id="A0A149TJB2"/>
<name>A0A149TJB2_9PROT</name>
<dbReference type="PATRIC" id="fig|318683.6.peg.443"/>
<dbReference type="RefSeq" id="WP_062107901.1">
    <property type="nucleotide sequence ID" value="NZ_LHZR01000105.1"/>
</dbReference>
<sequence length="324" mass="37105">MSVQTCVCYCTEQSYLFPTLVSALQARAHAAADIADIIIVCFDVDAVTFSIAGSICKKNNIIIFSRSRSDIDGASAMLGRLYLDEILPENYRNILYVDGDTQIKYCLNELLSCPPPKEHFFASADPMVFLLEDDSREGEGVREHFVDIGLTSQKSTLYFNTGVLYFHRSAWAAIAEQARTIIRSQSRMSRFPDQDILNLVGIERVLPMSLSWNFPVFLFNADLEDTIQPKIVHYMSQPKPWEGIFRPWQAVDYEPYPAFVAAYPEIFGLWKSSSPLRKARYLAQQNYKRFCETRRWGRGPLHARILDYEARCRNGAEQTEQLSF</sequence>
<reference evidence="1 2" key="1">
    <citation type="submission" date="2015-06" db="EMBL/GenBank/DDBJ databases">
        <title>Improved classification and identification of acetic acid bacteria using matrix-assisted laser desorption/ionization time-of-flight mass spectrometry; Gluconobacter nephelii and Gluconobacter uchimurae are later heterotypic synonyms of Gluconobacter japonicus and Gluconobacter oxydans, respectively.</title>
        <authorList>
            <person name="Li L."/>
            <person name="Cleenwerck I."/>
            <person name="De Vuyst L."/>
            <person name="Vandamme P."/>
        </authorList>
    </citation>
    <scope>NUCLEOTIDE SEQUENCE [LARGE SCALE GENOMIC DNA]</scope>
    <source>
        <strain evidence="1 2">LMG 1768</strain>
    </source>
</reference>
<dbReference type="SUPFAM" id="SSF53448">
    <property type="entry name" value="Nucleotide-diphospho-sugar transferases"/>
    <property type="match status" value="1"/>
</dbReference>